<dbReference type="InterPro" id="IPR010064">
    <property type="entry name" value="HK97-gp10_tail"/>
</dbReference>
<reference evidence="1 2" key="1">
    <citation type="submission" date="2014-06" db="EMBL/GenBank/DDBJ databases">
        <title>Draft genome sequence of the putrescine producing strain Lactococcus lactis subsp cremoris GE214.</title>
        <authorList>
            <person name="Ladero V."/>
            <person name="Linares D.M."/>
            <person name="del Rio B."/>
            <person name="Mayo B."/>
            <person name="Martin M.C."/>
            <person name="Fernandez M."/>
            <person name="Alvarez M.A."/>
        </authorList>
    </citation>
    <scope>NUCLEOTIDE SEQUENCE [LARGE SCALE GENOMIC DNA]</scope>
    <source>
        <strain evidence="1 2">GE214</strain>
    </source>
</reference>
<dbReference type="EMBL" id="AZSI01000026">
    <property type="protein sequence ID" value="KEY62676.1"/>
    <property type="molecule type" value="Genomic_DNA"/>
</dbReference>
<comment type="caution">
    <text evidence="1">The sequence shown here is derived from an EMBL/GenBank/DDBJ whole genome shotgun (WGS) entry which is preliminary data.</text>
</comment>
<name>A0A084ABJ7_LACLC</name>
<evidence type="ECO:0000313" key="2">
    <source>
        <dbReference type="Proteomes" id="UP000028401"/>
    </source>
</evidence>
<organism evidence="1 2">
    <name type="scientific">Lactococcus cremoris subsp. cremoris GE214</name>
    <dbReference type="NCBI Taxonomy" id="1415168"/>
    <lineage>
        <taxon>Bacteria</taxon>
        <taxon>Bacillati</taxon>
        <taxon>Bacillota</taxon>
        <taxon>Bacilli</taxon>
        <taxon>Lactobacillales</taxon>
        <taxon>Streptococcaceae</taxon>
        <taxon>Lactococcus</taxon>
        <taxon>Lactococcus cremoris subsp. cremoris</taxon>
    </lineage>
</organism>
<proteinExistence type="predicted"/>
<dbReference type="Pfam" id="PF04883">
    <property type="entry name" value="HK97-gp10_like"/>
    <property type="match status" value="1"/>
</dbReference>
<accession>A0A084ABJ7</accession>
<gene>
    <name evidence="1" type="ORF">U725_01149</name>
</gene>
<dbReference type="AlphaFoldDB" id="A0A084ABJ7"/>
<protein>
    <submittedName>
        <fullName evidence="1">Putative phage protein</fullName>
    </submittedName>
</protein>
<dbReference type="Proteomes" id="UP000028401">
    <property type="component" value="Unassembled WGS sequence"/>
</dbReference>
<dbReference type="RefSeq" id="WP_023189091.1">
    <property type="nucleotide sequence ID" value="NZ_AZSI01000026.1"/>
</dbReference>
<evidence type="ECO:0000313" key="1">
    <source>
        <dbReference type="EMBL" id="KEY62676.1"/>
    </source>
</evidence>
<sequence length="134" mass="14811">MSSSMTIKGFEEIEAKLREKFSETRVKKIESDALKAAADEAVVDLKSTLSQFANSGDTVAGVVRGNVSRTSGFPVIKIGNNGKHWRLVHLENNGFVRNGKSYRYKSFGALQRFSNAQGQKFVKTAQANLKELLK</sequence>
<dbReference type="PATRIC" id="fig|1415168.3.peg.1229"/>